<evidence type="ECO:0008006" key="4">
    <source>
        <dbReference type="Google" id="ProtNLM"/>
    </source>
</evidence>
<comment type="caution">
    <text evidence="2">The sequence shown here is derived from an EMBL/GenBank/DDBJ whole genome shotgun (WGS) entry which is preliminary data.</text>
</comment>
<feature type="transmembrane region" description="Helical" evidence="1">
    <location>
        <begin position="43"/>
        <end position="63"/>
    </location>
</feature>
<organism evidence="2 3">
    <name type="scientific">Tannerella forsythia</name>
    <name type="common">Bacteroides forsythus</name>
    <dbReference type="NCBI Taxonomy" id="28112"/>
    <lineage>
        <taxon>Bacteria</taxon>
        <taxon>Pseudomonadati</taxon>
        <taxon>Bacteroidota</taxon>
        <taxon>Bacteroidia</taxon>
        <taxon>Bacteroidales</taxon>
        <taxon>Tannerellaceae</taxon>
        <taxon>Tannerella</taxon>
    </lineage>
</organism>
<evidence type="ECO:0000313" key="3">
    <source>
        <dbReference type="Proteomes" id="UP000278609"/>
    </source>
</evidence>
<feature type="transmembrane region" description="Helical" evidence="1">
    <location>
        <begin position="206"/>
        <end position="231"/>
    </location>
</feature>
<dbReference type="AlphaFoldDB" id="A0A3P1XGQ1"/>
<keyword evidence="1" id="KW-1133">Transmembrane helix</keyword>
<dbReference type="RefSeq" id="WP_124752585.1">
    <property type="nucleotide sequence ID" value="NZ_RQYS01000076.1"/>
</dbReference>
<dbReference type="OrthoDB" id="1049480at2"/>
<feature type="transmembrane region" description="Helical" evidence="1">
    <location>
        <begin position="90"/>
        <end position="112"/>
    </location>
</feature>
<keyword evidence="1" id="KW-0472">Membrane</keyword>
<reference evidence="2 3" key="1">
    <citation type="submission" date="2018-11" db="EMBL/GenBank/DDBJ databases">
        <title>Genomes From Bacteria Associated with the Canine Oral Cavity: a Test Case for Automated Genome-Based Taxonomic Assignment.</title>
        <authorList>
            <person name="Coil D.A."/>
            <person name="Jospin G."/>
            <person name="Darling A.E."/>
            <person name="Wallis C."/>
            <person name="Davis I.J."/>
            <person name="Harris S."/>
            <person name="Eisen J.A."/>
            <person name="Holcombe L.J."/>
            <person name="O'Flynn C."/>
        </authorList>
    </citation>
    <scope>NUCLEOTIDE SEQUENCE [LARGE SCALE GENOMIC DNA]</scope>
    <source>
        <strain evidence="2 3">OH2617_COT-023</strain>
    </source>
</reference>
<evidence type="ECO:0000313" key="2">
    <source>
        <dbReference type="EMBL" id="RRD57661.1"/>
    </source>
</evidence>
<evidence type="ECO:0000256" key="1">
    <source>
        <dbReference type="SAM" id="Phobius"/>
    </source>
</evidence>
<feature type="transmembrane region" description="Helical" evidence="1">
    <location>
        <begin position="266"/>
        <end position="292"/>
    </location>
</feature>
<sequence>MIHHQTMEYTNPKIRYYRVRTFSEKLNITFDYLRENWRVILRFSLYLLLPLCIFQAFALNSYVSTYMELMKDPDDAKDIVIRFALQGGTYALFSMIGNMILSSFIYGLMYVYNHRTERLTGLTFTEFKGTFLRFLGKCFRLALFYSAIMILVGGLIGGLAAWSLWTLVVTLLLFAVGILIVISPIMLFTPMYLFEDRPFFETLQRAFRYGMSFWFEIFGILFIFGLIGGIISTLTNLPWYMVFVVSQLFTLTSPESGIDQSLGYQLLIYVLGIIQSYGYYIAQIVGVVGLAFEYFHIREKREGVTVESEISNFANL</sequence>
<gene>
    <name evidence="2" type="ORF">EII40_12765</name>
</gene>
<protein>
    <recommendedName>
        <fullName evidence="4">Transmembrane protein</fullName>
    </recommendedName>
</protein>
<dbReference type="Proteomes" id="UP000278609">
    <property type="component" value="Unassembled WGS sequence"/>
</dbReference>
<feature type="transmembrane region" description="Helical" evidence="1">
    <location>
        <begin position="142"/>
        <end position="165"/>
    </location>
</feature>
<feature type="transmembrane region" description="Helical" evidence="1">
    <location>
        <begin position="171"/>
        <end position="194"/>
    </location>
</feature>
<dbReference type="EMBL" id="RQYS01000076">
    <property type="protein sequence ID" value="RRD57661.1"/>
    <property type="molecule type" value="Genomic_DNA"/>
</dbReference>
<keyword evidence="1" id="KW-0812">Transmembrane</keyword>
<accession>A0A3P1XGQ1</accession>
<proteinExistence type="predicted"/>
<name>A0A3P1XGQ1_TANFO</name>